<comment type="caution">
    <text evidence="1">The sequence shown here is derived from an EMBL/GenBank/DDBJ whole genome shotgun (WGS) entry which is preliminary data.</text>
</comment>
<evidence type="ECO:0000313" key="2">
    <source>
        <dbReference type="Proteomes" id="UP001458880"/>
    </source>
</evidence>
<reference evidence="1 2" key="1">
    <citation type="journal article" date="2024" name="BMC Genomics">
        <title>De novo assembly and annotation of Popillia japonica's genome with initial clues to its potential as an invasive pest.</title>
        <authorList>
            <person name="Cucini C."/>
            <person name="Boschi S."/>
            <person name="Funari R."/>
            <person name="Cardaioli E."/>
            <person name="Iannotti N."/>
            <person name="Marturano G."/>
            <person name="Paoli F."/>
            <person name="Bruttini M."/>
            <person name="Carapelli A."/>
            <person name="Frati F."/>
            <person name="Nardi F."/>
        </authorList>
    </citation>
    <scope>NUCLEOTIDE SEQUENCE [LARGE SCALE GENOMIC DNA]</scope>
    <source>
        <strain evidence="1">DMR45628</strain>
    </source>
</reference>
<accession>A0AAW1K002</accession>
<sequence length="77" mass="8969">MKLGNQWYTMEARERLSLQRRSENGKEGQVLKSAMHYTMEARERLSLQRRSENGKEGQVLKSAMHACLAFGRVKELE</sequence>
<proteinExistence type="predicted"/>
<dbReference type="AlphaFoldDB" id="A0AAW1K002"/>
<protein>
    <submittedName>
        <fullName evidence="1">Uncharacterized protein</fullName>
    </submittedName>
</protein>
<evidence type="ECO:0000313" key="1">
    <source>
        <dbReference type="EMBL" id="KAK9711423.1"/>
    </source>
</evidence>
<dbReference type="EMBL" id="JASPKY010000280">
    <property type="protein sequence ID" value="KAK9711423.1"/>
    <property type="molecule type" value="Genomic_DNA"/>
</dbReference>
<organism evidence="1 2">
    <name type="scientific">Popillia japonica</name>
    <name type="common">Japanese beetle</name>
    <dbReference type="NCBI Taxonomy" id="7064"/>
    <lineage>
        <taxon>Eukaryota</taxon>
        <taxon>Metazoa</taxon>
        <taxon>Ecdysozoa</taxon>
        <taxon>Arthropoda</taxon>
        <taxon>Hexapoda</taxon>
        <taxon>Insecta</taxon>
        <taxon>Pterygota</taxon>
        <taxon>Neoptera</taxon>
        <taxon>Endopterygota</taxon>
        <taxon>Coleoptera</taxon>
        <taxon>Polyphaga</taxon>
        <taxon>Scarabaeiformia</taxon>
        <taxon>Scarabaeidae</taxon>
        <taxon>Rutelinae</taxon>
        <taxon>Popillia</taxon>
    </lineage>
</organism>
<keyword evidence="2" id="KW-1185">Reference proteome</keyword>
<gene>
    <name evidence="1" type="ORF">QE152_g25467</name>
</gene>
<name>A0AAW1K002_POPJA</name>
<dbReference type="Proteomes" id="UP001458880">
    <property type="component" value="Unassembled WGS sequence"/>
</dbReference>